<reference evidence="6" key="1">
    <citation type="journal article" date="2021" name="Nat. Commun.">
        <title>Genetic determinants of endophytism in the Arabidopsis root mycobiome.</title>
        <authorList>
            <person name="Mesny F."/>
            <person name="Miyauchi S."/>
            <person name="Thiergart T."/>
            <person name="Pickel B."/>
            <person name="Atanasova L."/>
            <person name="Karlsson M."/>
            <person name="Huettel B."/>
            <person name="Barry K.W."/>
            <person name="Haridas S."/>
            <person name="Chen C."/>
            <person name="Bauer D."/>
            <person name="Andreopoulos W."/>
            <person name="Pangilinan J."/>
            <person name="LaButti K."/>
            <person name="Riley R."/>
            <person name="Lipzen A."/>
            <person name="Clum A."/>
            <person name="Drula E."/>
            <person name="Henrissat B."/>
            <person name="Kohler A."/>
            <person name="Grigoriev I.V."/>
            <person name="Martin F.M."/>
            <person name="Hacquard S."/>
        </authorList>
    </citation>
    <scope>NUCLEOTIDE SEQUENCE</scope>
    <source>
        <strain evidence="6">MPI-CAGE-CH-0243</strain>
    </source>
</reference>
<name>A0A9P9DXQ8_9PLEO</name>
<organism evidence="6 7">
    <name type="scientific">Dendryphion nanum</name>
    <dbReference type="NCBI Taxonomy" id="256645"/>
    <lineage>
        <taxon>Eukaryota</taxon>
        <taxon>Fungi</taxon>
        <taxon>Dikarya</taxon>
        <taxon>Ascomycota</taxon>
        <taxon>Pezizomycotina</taxon>
        <taxon>Dothideomycetes</taxon>
        <taxon>Pleosporomycetidae</taxon>
        <taxon>Pleosporales</taxon>
        <taxon>Torulaceae</taxon>
        <taxon>Dendryphion</taxon>
    </lineage>
</organism>
<keyword evidence="2 5" id="KW-0812">Transmembrane</keyword>
<gene>
    <name evidence="6" type="ORF">B0J11DRAFT_579543</name>
</gene>
<accession>A0A9P9DXQ8</accession>
<dbReference type="OrthoDB" id="3358017at2759"/>
<evidence type="ECO:0000313" key="7">
    <source>
        <dbReference type="Proteomes" id="UP000700596"/>
    </source>
</evidence>
<sequence length="286" mass="32092">MAGDDPFGEWKYYQYNPSMAAAIIFVVLFGAISGLHLYQMVRTKVWIFIPFVLGGFFEFIGYCARAASANQSPDWTLMPYIIQTLFLLVAPALYAASIYMMLGRIILLTEGERHSLIPLRWLTKIFVIGDVISFMMQGGGGGIMAGAKSNPKNMQTGENVIVGGLVVQLLFFGFFVVVGALFHVKMVRNPTTRVIAGDLPWERQLYVLYATSALILIRSLFRLIEYIQGNHGYLISHEVFLYIFDSVLMWATMVIFAWIHPSEITARLGKGNGKAVRKGYEVYNLA</sequence>
<feature type="transmembrane region" description="Helical" evidence="5">
    <location>
        <begin position="45"/>
        <end position="68"/>
    </location>
</feature>
<evidence type="ECO:0000256" key="5">
    <source>
        <dbReference type="SAM" id="Phobius"/>
    </source>
</evidence>
<dbReference type="InterPro" id="IPR007568">
    <property type="entry name" value="RTA1"/>
</dbReference>
<dbReference type="PANTHER" id="PTHR31465">
    <property type="entry name" value="PROTEIN RTA1-RELATED"/>
    <property type="match status" value="1"/>
</dbReference>
<evidence type="ECO:0000256" key="2">
    <source>
        <dbReference type="ARBA" id="ARBA00022692"/>
    </source>
</evidence>
<comment type="caution">
    <text evidence="6">The sequence shown here is derived from an EMBL/GenBank/DDBJ whole genome shotgun (WGS) entry which is preliminary data.</text>
</comment>
<keyword evidence="7" id="KW-1185">Reference proteome</keyword>
<protein>
    <submittedName>
        <fullName evidence="6">RTA1 like protein-domain-containing protein</fullName>
    </submittedName>
</protein>
<evidence type="ECO:0000256" key="1">
    <source>
        <dbReference type="ARBA" id="ARBA00004141"/>
    </source>
</evidence>
<dbReference type="EMBL" id="JAGMWT010000006">
    <property type="protein sequence ID" value="KAH7127131.1"/>
    <property type="molecule type" value="Genomic_DNA"/>
</dbReference>
<feature type="transmembrane region" description="Helical" evidence="5">
    <location>
        <begin position="121"/>
        <end position="140"/>
    </location>
</feature>
<evidence type="ECO:0000256" key="4">
    <source>
        <dbReference type="ARBA" id="ARBA00023136"/>
    </source>
</evidence>
<keyword evidence="3 5" id="KW-1133">Transmembrane helix</keyword>
<dbReference type="Proteomes" id="UP000700596">
    <property type="component" value="Unassembled WGS sequence"/>
</dbReference>
<proteinExistence type="predicted"/>
<feature type="transmembrane region" description="Helical" evidence="5">
    <location>
        <begin position="205"/>
        <end position="227"/>
    </location>
</feature>
<comment type="subcellular location">
    <subcellularLocation>
        <location evidence="1">Membrane</location>
        <topology evidence="1">Multi-pass membrane protein</topology>
    </subcellularLocation>
</comment>
<feature type="transmembrane region" description="Helical" evidence="5">
    <location>
        <begin position="80"/>
        <end position="100"/>
    </location>
</feature>
<dbReference type="GO" id="GO:0016020">
    <property type="term" value="C:membrane"/>
    <property type="evidence" value="ECO:0007669"/>
    <property type="project" value="UniProtKB-SubCell"/>
</dbReference>
<feature type="transmembrane region" description="Helical" evidence="5">
    <location>
        <begin position="160"/>
        <end position="184"/>
    </location>
</feature>
<evidence type="ECO:0000313" key="6">
    <source>
        <dbReference type="EMBL" id="KAH7127131.1"/>
    </source>
</evidence>
<feature type="transmembrane region" description="Helical" evidence="5">
    <location>
        <begin position="239"/>
        <end position="259"/>
    </location>
</feature>
<dbReference type="Pfam" id="PF04479">
    <property type="entry name" value="RTA1"/>
    <property type="match status" value="1"/>
</dbReference>
<dbReference type="PANTHER" id="PTHR31465:SF35">
    <property type="entry name" value="RTA1 DOMAIN PROTEIN-RELATED"/>
    <property type="match status" value="1"/>
</dbReference>
<dbReference type="AlphaFoldDB" id="A0A9P9DXQ8"/>
<keyword evidence="4 5" id="KW-0472">Membrane</keyword>
<feature type="transmembrane region" description="Helical" evidence="5">
    <location>
        <begin position="20"/>
        <end position="38"/>
    </location>
</feature>
<evidence type="ECO:0000256" key="3">
    <source>
        <dbReference type="ARBA" id="ARBA00022989"/>
    </source>
</evidence>